<keyword evidence="2" id="KW-0560">Oxidoreductase</keyword>
<evidence type="ECO:0000256" key="1">
    <source>
        <dbReference type="ARBA" id="ARBA00010617"/>
    </source>
</evidence>
<reference evidence="3 4" key="1">
    <citation type="submission" date="2021-01" db="EMBL/GenBank/DDBJ databases">
        <title>Whole genome shotgun sequence of Actinoplanes couchii NBRC 106145.</title>
        <authorList>
            <person name="Komaki H."/>
            <person name="Tamura T."/>
        </authorList>
    </citation>
    <scope>NUCLEOTIDE SEQUENCE [LARGE SCALE GENOMIC DNA]</scope>
    <source>
        <strain evidence="3 4">NBRC 106145</strain>
    </source>
</reference>
<dbReference type="InterPro" id="IPR017972">
    <property type="entry name" value="Cyt_P450_CS"/>
</dbReference>
<dbReference type="EMBL" id="BOMG01000102">
    <property type="protein sequence ID" value="GID59872.1"/>
    <property type="molecule type" value="Genomic_DNA"/>
</dbReference>
<dbReference type="PRINTS" id="PR00359">
    <property type="entry name" value="BP450"/>
</dbReference>
<dbReference type="PANTHER" id="PTHR46696">
    <property type="entry name" value="P450, PUTATIVE (EUROFUNG)-RELATED"/>
    <property type="match status" value="1"/>
</dbReference>
<keyword evidence="2" id="KW-0479">Metal-binding</keyword>
<dbReference type="CDD" id="cd00302">
    <property type="entry name" value="cytochrome_P450"/>
    <property type="match status" value="1"/>
</dbReference>
<comment type="similarity">
    <text evidence="1 2">Belongs to the cytochrome P450 family.</text>
</comment>
<keyword evidence="2" id="KW-0408">Iron</keyword>
<dbReference type="Proteomes" id="UP000612282">
    <property type="component" value="Unassembled WGS sequence"/>
</dbReference>
<proteinExistence type="inferred from homology"/>
<dbReference type="Gene3D" id="1.10.630.10">
    <property type="entry name" value="Cytochrome P450"/>
    <property type="match status" value="1"/>
</dbReference>
<comment type="caution">
    <text evidence="3">The sequence shown here is derived from an EMBL/GenBank/DDBJ whole genome shotgun (WGS) entry which is preliminary data.</text>
</comment>
<evidence type="ECO:0000313" key="4">
    <source>
        <dbReference type="Proteomes" id="UP000612282"/>
    </source>
</evidence>
<keyword evidence="2" id="KW-0349">Heme</keyword>
<accession>A0ABQ3XN72</accession>
<keyword evidence="4" id="KW-1185">Reference proteome</keyword>
<dbReference type="InterPro" id="IPR001128">
    <property type="entry name" value="Cyt_P450"/>
</dbReference>
<dbReference type="InterPro" id="IPR036396">
    <property type="entry name" value="Cyt_P450_sf"/>
</dbReference>
<dbReference type="InterPro" id="IPR002397">
    <property type="entry name" value="Cyt_P450_B"/>
</dbReference>
<dbReference type="PROSITE" id="PS00086">
    <property type="entry name" value="CYTOCHROME_P450"/>
    <property type="match status" value="1"/>
</dbReference>
<name>A0ABQ3XN72_9ACTN</name>
<dbReference type="RefSeq" id="WP_203806358.1">
    <property type="nucleotide sequence ID" value="NZ_BAAAQE010000005.1"/>
</dbReference>
<gene>
    <name evidence="3" type="ORF">Aco03nite_082760</name>
</gene>
<keyword evidence="2" id="KW-0503">Monooxygenase</keyword>
<dbReference type="SUPFAM" id="SSF48264">
    <property type="entry name" value="Cytochrome P450"/>
    <property type="match status" value="1"/>
</dbReference>
<dbReference type="PANTHER" id="PTHR46696:SF1">
    <property type="entry name" value="CYTOCHROME P450 YJIB-RELATED"/>
    <property type="match status" value="1"/>
</dbReference>
<protein>
    <submittedName>
        <fullName evidence="3">Cytochrome P450</fullName>
    </submittedName>
</protein>
<evidence type="ECO:0000313" key="3">
    <source>
        <dbReference type="EMBL" id="GID59872.1"/>
    </source>
</evidence>
<dbReference type="Pfam" id="PF00067">
    <property type="entry name" value="p450"/>
    <property type="match status" value="1"/>
</dbReference>
<evidence type="ECO:0000256" key="2">
    <source>
        <dbReference type="RuleBase" id="RU000461"/>
    </source>
</evidence>
<sequence length="399" mass="43457">MPDLAGRRFDLARRHEFRVLAAAKPSLPVLLTAGRLAGSLRRVPRIGWVTTDPVVARRILNDPAHFTLLGEGGVGHMWAQVLGDWVNDIFDGPGHHQLRSRTRDLFTDDSARELNNRVVGPRLAQAGAELRAGRAVDIADLARVLVGRIVADLLQLRVADHDDAYREIFGTGEELAALALGTTTSTHLAPETVARAKAIVARLTVNVAEAWRTAPPETVLGRCRDLGLEQRQAEGLATLLMVAGTETAASAMARTVAILHDTGAQHRLRADPALLPDAVREGLRVTSPAPVIGRAVSADVAVESRHLRAGERVLMLTWTANNAAGPFDLDRGYLPDQRQLWFGAGRHLCLGAPVARAEITGMLQTLLDTGRAWRIGRRGYRRKVLIPSYAYLPLRLSHH</sequence>
<organism evidence="3 4">
    <name type="scientific">Actinoplanes couchii</name>
    <dbReference type="NCBI Taxonomy" id="403638"/>
    <lineage>
        <taxon>Bacteria</taxon>
        <taxon>Bacillati</taxon>
        <taxon>Actinomycetota</taxon>
        <taxon>Actinomycetes</taxon>
        <taxon>Micromonosporales</taxon>
        <taxon>Micromonosporaceae</taxon>
        <taxon>Actinoplanes</taxon>
    </lineage>
</organism>